<evidence type="ECO:0000313" key="2">
    <source>
        <dbReference type="EMBL" id="MED6266588.1"/>
    </source>
</evidence>
<evidence type="ECO:0000256" key="1">
    <source>
        <dbReference type="SAM" id="MobiDB-lite"/>
    </source>
</evidence>
<evidence type="ECO:0000313" key="3">
    <source>
        <dbReference type="Proteomes" id="UP001352852"/>
    </source>
</evidence>
<name>A0ABU7CUK9_9TELE</name>
<protein>
    <submittedName>
        <fullName evidence="2">Uncharacterized protein</fullName>
    </submittedName>
</protein>
<reference evidence="2 3" key="1">
    <citation type="submission" date="2021-06" db="EMBL/GenBank/DDBJ databases">
        <authorList>
            <person name="Palmer J.M."/>
        </authorList>
    </citation>
    <scope>NUCLEOTIDE SEQUENCE [LARGE SCALE GENOMIC DNA]</scope>
    <source>
        <strain evidence="2 3">CL_MEX2019</strain>
        <tissue evidence="2">Muscle</tissue>
    </source>
</reference>
<gene>
    <name evidence="2" type="ORF">CHARACLAT_003583</name>
</gene>
<organism evidence="2 3">
    <name type="scientific">Characodon lateralis</name>
    <dbReference type="NCBI Taxonomy" id="208331"/>
    <lineage>
        <taxon>Eukaryota</taxon>
        <taxon>Metazoa</taxon>
        <taxon>Chordata</taxon>
        <taxon>Craniata</taxon>
        <taxon>Vertebrata</taxon>
        <taxon>Euteleostomi</taxon>
        <taxon>Actinopterygii</taxon>
        <taxon>Neopterygii</taxon>
        <taxon>Teleostei</taxon>
        <taxon>Neoteleostei</taxon>
        <taxon>Acanthomorphata</taxon>
        <taxon>Ovalentaria</taxon>
        <taxon>Atherinomorphae</taxon>
        <taxon>Cyprinodontiformes</taxon>
        <taxon>Goodeidae</taxon>
        <taxon>Characodon</taxon>
    </lineage>
</organism>
<accession>A0ABU7CUK9</accession>
<proteinExistence type="predicted"/>
<dbReference type="EMBL" id="JAHUTJ010008353">
    <property type="protein sequence ID" value="MED6266588.1"/>
    <property type="molecule type" value="Genomic_DNA"/>
</dbReference>
<keyword evidence="3" id="KW-1185">Reference proteome</keyword>
<dbReference type="Proteomes" id="UP001352852">
    <property type="component" value="Unassembled WGS sequence"/>
</dbReference>
<feature type="region of interest" description="Disordered" evidence="1">
    <location>
        <begin position="42"/>
        <end position="64"/>
    </location>
</feature>
<sequence>MVKNSLGCSLINIEKFQEREMTTKGLKRSACGIHPGCQSITEQHRHTQDKQPCKHPLTPEGNLERPIDPTIMFFRLWEGVGVPGETQHIHGENPRRSRCKATVLPTVPPCSPIVMPLIKI</sequence>
<feature type="compositionally biased region" description="Basic and acidic residues" evidence="1">
    <location>
        <begin position="42"/>
        <end position="52"/>
    </location>
</feature>
<comment type="caution">
    <text evidence="2">The sequence shown here is derived from an EMBL/GenBank/DDBJ whole genome shotgun (WGS) entry which is preliminary data.</text>
</comment>